<dbReference type="AlphaFoldDB" id="A0ABD3V9B4"/>
<comment type="similarity">
    <text evidence="1">Belongs to the BCL7 family.</text>
</comment>
<name>A0ABD3V9B4_SINWO</name>
<evidence type="ECO:0000313" key="4">
    <source>
        <dbReference type="Proteomes" id="UP001634394"/>
    </source>
</evidence>
<dbReference type="EMBL" id="JBJQND010000013">
    <property type="protein sequence ID" value="KAL3858185.1"/>
    <property type="molecule type" value="Genomic_DNA"/>
</dbReference>
<dbReference type="PANTHER" id="PTHR12767:SF9">
    <property type="entry name" value="BCL7-LIKE"/>
    <property type="match status" value="1"/>
</dbReference>
<evidence type="ECO:0000256" key="1">
    <source>
        <dbReference type="ARBA" id="ARBA00010326"/>
    </source>
</evidence>
<proteinExistence type="inferred from homology"/>
<feature type="region of interest" description="Disordered" evidence="2">
    <location>
        <begin position="56"/>
        <end position="194"/>
    </location>
</feature>
<evidence type="ECO:0000313" key="3">
    <source>
        <dbReference type="EMBL" id="KAL3858185.1"/>
    </source>
</evidence>
<evidence type="ECO:0008006" key="5">
    <source>
        <dbReference type="Google" id="ProtNLM"/>
    </source>
</evidence>
<accession>A0ABD3V9B4</accession>
<sequence length="194" mass="21815">MLSRSIRAETRSRAKEDIKRVITAVDKVRKWEKKWVTIGDTTMKIFKWVPVTNSESIQGRIKKGHRHTDKSKTDRENSNQSNGDDSNLGSSVYADESTMQSQDSANSDGNYSSGGNLNEDSNLSFPESTNPDFSQDADSHDTDMRLAMSMVRDEQKKRLHDEETNDSEPLTLDKESDTVSAAKKHKTDYSSTSS</sequence>
<feature type="compositionally biased region" description="Basic and acidic residues" evidence="2">
    <location>
        <begin position="151"/>
        <end position="162"/>
    </location>
</feature>
<dbReference type="InterPro" id="IPR006804">
    <property type="entry name" value="BCL7"/>
</dbReference>
<feature type="compositionally biased region" description="Polar residues" evidence="2">
    <location>
        <begin position="78"/>
        <end position="90"/>
    </location>
</feature>
<feature type="compositionally biased region" description="Polar residues" evidence="2">
    <location>
        <begin position="97"/>
        <end position="133"/>
    </location>
</feature>
<protein>
    <recommendedName>
        <fullName evidence="5">B-cell CLL/lymphoma 7 protein family member A</fullName>
    </recommendedName>
</protein>
<keyword evidence="4" id="KW-1185">Reference proteome</keyword>
<organism evidence="3 4">
    <name type="scientific">Sinanodonta woodiana</name>
    <name type="common">Chinese pond mussel</name>
    <name type="synonym">Anodonta woodiana</name>
    <dbReference type="NCBI Taxonomy" id="1069815"/>
    <lineage>
        <taxon>Eukaryota</taxon>
        <taxon>Metazoa</taxon>
        <taxon>Spiralia</taxon>
        <taxon>Lophotrochozoa</taxon>
        <taxon>Mollusca</taxon>
        <taxon>Bivalvia</taxon>
        <taxon>Autobranchia</taxon>
        <taxon>Heteroconchia</taxon>
        <taxon>Palaeoheterodonta</taxon>
        <taxon>Unionida</taxon>
        <taxon>Unionoidea</taxon>
        <taxon>Unionidae</taxon>
        <taxon>Unioninae</taxon>
        <taxon>Sinanodonta</taxon>
    </lineage>
</organism>
<dbReference type="Proteomes" id="UP001634394">
    <property type="component" value="Unassembled WGS sequence"/>
</dbReference>
<gene>
    <name evidence="3" type="ORF">ACJMK2_012789</name>
</gene>
<reference evidence="3 4" key="1">
    <citation type="submission" date="2024-11" db="EMBL/GenBank/DDBJ databases">
        <title>Chromosome-level genome assembly of the freshwater bivalve Anodonta woodiana.</title>
        <authorList>
            <person name="Chen X."/>
        </authorList>
    </citation>
    <scope>NUCLEOTIDE SEQUENCE [LARGE SCALE GENOMIC DNA]</scope>
    <source>
        <strain evidence="3">MN2024</strain>
        <tissue evidence="3">Gills</tissue>
    </source>
</reference>
<dbReference type="PANTHER" id="PTHR12767">
    <property type="entry name" value="BCL7 RELATED"/>
    <property type="match status" value="1"/>
</dbReference>
<evidence type="ECO:0000256" key="2">
    <source>
        <dbReference type="SAM" id="MobiDB-lite"/>
    </source>
</evidence>
<comment type="caution">
    <text evidence="3">The sequence shown here is derived from an EMBL/GenBank/DDBJ whole genome shotgun (WGS) entry which is preliminary data.</text>
</comment>
<dbReference type="Pfam" id="PF04714">
    <property type="entry name" value="BCL_N"/>
    <property type="match status" value="1"/>
</dbReference>
<feature type="compositionally biased region" description="Basic residues" evidence="2">
    <location>
        <begin position="60"/>
        <end position="69"/>
    </location>
</feature>